<name>A0A1J9P3F4_9EURO</name>
<evidence type="ECO:0000313" key="2">
    <source>
        <dbReference type="Proteomes" id="UP000182235"/>
    </source>
</evidence>
<gene>
    <name evidence="1" type="ORF">AJ78_08378</name>
</gene>
<organism evidence="1 2">
    <name type="scientific">Emergomyces pasteurianus Ep9510</name>
    <dbReference type="NCBI Taxonomy" id="1447872"/>
    <lineage>
        <taxon>Eukaryota</taxon>
        <taxon>Fungi</taxon>
        <taxon>Dikarya</taxon>
        <taxon>Ascomycota</taxon>
        <taxon>Pezizomycotina</taxon>
        <taxon>Eurotiomycetes</taxon>
        <taxon>Eurotiomycetidae</taxon>
        <taxon>Onygenales</taxon>
        <taxon>Ajellomycetaceae</taxon>
        <taxon>Emergomyces</taxon>
    </lineage>
</organism>
<dbReference type="VEuPathDB" id="FungiDB:AJ78_08378"/>
<dbReference type="Proteomes" id="UP000182235">
    <property type="component" value="Unassembled WGS sequence"/>
</dbReference>
<dbReference type="EMBL" id="LGRN01000717">
    <property type="protein sequence ID" value="OJD10686.1"/>
    <property type="molecule type" value="Genomic_DNA"/>
</dbReference>
<dbReference type="AlphaFoldDB" id="A0A1J9P3F4"/>
<evidence type="ECO:0000313" key="1">
    <source>
        <dbReference type="EMBL" id="OJD10686.1"/>
    </source>
</evidence>
<sequence>MNNDHDKMMKIDLHTVEILQLLALGVSCKDVKTVRGVVLDDELESDDLMARPGYEKVDETVLHEMTVLAQKLDFNST</sequence>
<accession>A0A1J9P3F4</accession>
<keyword evidence="2" id="KW-1185">Reference proteome</keyword>
<protein>
    <submittedName>
        <fullName evidence="1">Uncharacterized protein</fullName>
    </submittedName>
</protein>
<dbReference type="OrthoDB" id="4227485at2759"/>
<dbReference type="PROSITE" id="PS51257">
    <property type="entry name" value="PROKAR_LIPOPROTEIN"/>
    <property type="match status" value="1"/>
</dbReference>
<comment type="caution">
    <text evidence="1">The sequence shown here is derived from an EMBL/GenBank/DDBJ whole genome shotgun (WGS) entry which is preliminary data.</text>
</comment>
<reference evidence="1 2" key="1">
    <citation type="submission" date="2015-07" db="EMBL/GenBank/DDBJ databases">
        <title>Emmonsia species relationships and genome sequence.</title>
        <authorList>
            <consortium name="The Broad Institute Genomics Platform"/>
            <person name="Cuomo C.A."/>
            <person name="Munoz J.F."/>
            <person name="Imamovic A."/>
            <person name="Priest M.E."/>
            <person name="Young S."/>
            <person name="Clay O.K."/>
            <person name="McEwen J.G."/>
        </authorList>
    </citation>
    <scope>NUCLEOTIDE SEQUENCE [LARGE SCALE GENOMIC DNA]</scope>
    <source>
        <strain evidence="1 2">UAMH 9510</strain>
    </source>
</reference>
<proteinExistence type="predicted"/>